<keyword evidence="6" id="KW-1185">Reference proteome</keyword>
<reference evidence="5" key="1">
    <citation type="submission" date="2021-01" db="EMBL/GenBank/DDBJ databases">
        <title>Whole genome shotgun sequence of Rugosimonospora africana NBRC 104875.</title>
        <authorList>
            <person name="Komaki H."/>
            <person name="Tamura T."/>
        </authorList>
    </citation>
    <scope>NUCLEOTIDE SEQUENCE</scope>
    <source>
        <strain evidence="5">NBRC 104875</strain>
    </source>
</reference>
<dbReference type="CDD" id="cd00090">
    <property type="entry name" value="HTH_ARSR"/>
    <property type="match status" value="1"/>
</dbReference>
<evidence type="ECO:0000256" key="2">
    <source>
        <dbReference type="ARBA" id="ARBA00023125"/>
    </source>
</evidence>
<name>A0A8J3QWL9_9ACTN</name>
<dbReference type="GO" id="GO:0003700">
    <property type="term" value="F:DNA-binding transcription factor activity"/>
    <property type="evidence" value="ECO:0007669"/>
    <property type="project" value="InterPro"/>
</dbReference>
<sequence>MLGYHRGMASRTATDLVHPDRDELRFTEVTAALSDPVRLAIVARLAEVEPDGELACTTFALPVSKSTQSGHFRTLRESGVIRQRDEGTRRLNRLRRSDLDRRFPGLLDLAVASGRDVLDEWSAARGVTAIGA</sequence>
<proteinExistence type="predicted"/>
<keyword evidence="2" id="KW-0238">DNA-binding</keyword>
<dbReference type="PROSITE" id="PS50987">
    <property type="entry name" value="HTH_ARSR_2"/>
    <property type="match status" value="1"/>
</dbReference>
<dbReference type="AlphaFoldDB" id="A0A8J3QWL9"/>
<dbReference type="InterPro" id="IPR051081">
    <property type="entry name" value="HTH_MetalResp_TranReg"/>
</dbReference>
<comment type="caution">
    <text evidence="5">The sequence shown here is derived from an EMBL/GenBank/DDBJ whole genome shotgun (WGS) entry which is preliminary data.</text>
</comment>
<keyword evidence="3" id="KW-0804">Transcription</keyword>
<evidence type="ECO:0000256" key="3">
    <source>
        <dbReference type="ARBA" id="ARBA00023163"/>
    </source>
</evidence>
<dbReference type="GO" id="GO:0003677">
    <property type="term" value="F:DNA binding"/>
    <property type="evidence" value="ECO:0007669"/>
    <property type="project" value="UniProtKB-KW"/>
</dbReference>
<dbReference type="PANTHER" id="PTHR33154">
    <property type="entry name" value="TRANSCRIPTIONAL REGULATOR, ARSR FAMILY"/>
    <property type="match status" value="1"/>
</dbReference>
<gene>
    <name evidence="5" type="ORF">Raf01_56190</name>
</gene>
<dbReference type="SMART" id="SM00418">
    <property type="entry name" value="HTH_ARSR"/>
    <property type="match status" value="1"/>
</dbReference>
<dbReference type="InterPro" id="IPR001845">
    <property type="entry name" value="HTH_ArsR_DNA-bd_dom"/>
</dbReference>
<evidence type="ECO:0000313" key="5">
    <source>
        <dbReference type="EMBL" id="GIH17447.1"/>
    </source>
</evidence>
<dbReference type="PANTHER" id="PTHR33154:SF12">
    <property type="entry name" value="TRANSCRIPTIONAL REGULATORY PROTEIN"/>
    <property type="match status" value="1"/>
</dbReference>
<evidence type="ECO:0000313" key="6">
    <source>
        <dbReference type="Proteomes" id="UP000642748"/>
    </source>
</evidence>
<dbReference type="InterPro" id="IPR036388">
    <property type="entry name" value="WH-like_DNA-bd_sf"/>
</dbReference>
<dbReference type="EMBL" id="BONZ01000055">
    <property type="protein sequence ID" value="GIH17447.1"/>
    <property type="molecule type" value="Genomic_DNA"/>
</dbReference>
<dbReference type="InterPro" id="IPR036390">
    <property type="entry name" value="WH_DNA-bd_sf"/>
</dbReference>
<dbReference type="Proteomes" id="UP000642748">
    <property type="component" value="Unassembled WGS sequence"/>
</dbReference>
<organism evidence="5 6">
    <name type="scientific">Rugosimonospora africana</name>
    <dbReference type="NCBI Taxonomy" id="556532"/>
    <lineage>
        <taxon>Bacteria</taxon>
        <taxon>Bacillati</taxon>
        <taxon>Actinomycetota</taxon>
        <taxon>Actinomycetes</taxon>
        <taxon>Micromonosporales</taxon>
        <taxon>Micromonosporaceae</taxon>
        <taxon>Rugosimonospora</taxon>
    </lineage>
</organism>
<feature type="domain" description="HTH arsR-type" evidence="4">
    <location>
        <begin position="18"/>
        <end position="114"/>
    </location>
</feature>
<accession>A0A8J3QWL9</accession>
<protein>
    <submittedName>
        <fullName evidence="5">Transcriptional regulator</fullName>
    </submittedName>
</protein>
<dbReference type="SUPFAM" id="SSF46785">
    <property type="entry name" value="Winged helix' DNA-binding domain"/>
    <property type="match status" value="1"/>
</dbReference>
<dbReference type="Gene3D" id="1.10.10.10">
    <property type="entry name" value="Winged helix-like DNA-binding domain superfamily/Winged helix DNA-binding domain"/>
    <property type="match status" value="1"/>
</dbReference>
<evidence type="ECO:0000256" key="1">
    <source>
        <dbReference type="ARBA" id="ARBA00023015"/>
    </source>
</evidence>
<keyword evidence="1" id="KW-0805">Transcription regulation</keyword>
<evidence type="ECO:0000259" key="4">
    <source>
        <dbReference type="PROSITE" id="PS50987"/>
    </source>
</evidence>
<dbReference type="InterPro" id="IPR011991">
    <property type="entry name" value="ArsR-like_HTH"/>
</dbReference>
<dbReference type="PRINTS" id="PR00778">
    <property type="entry name" value="HTHARSR"/>
</dbReference>